<dbReference type="Pfam" id="PF00593">
    <property type="entry name" value="TonB_dep_Rec_b-barrel"/>
    <property type="match status" value="1"/>
</dbReference>
<gene>
    <name evidence="17" type="ORF">H9K75_13530</name>
</gene>
<dbReference type="Gene3D" id="2.40.170.20">
    <property type="entry name" value="TonB-dependent receptor, beta-barrel domain"/>
    <property type="match status" value="1"/>
</dbReference>
<keyword evidence="7" id="KW-0406">Ion transport</keyword>
<evidence type="ECO:0000256" key="13">
    <source>
        <dbReference type="RuleBase" id="RU003357"/>
    </source>
</evidence>
<dbReference type="Pfam" id="PF07715">
    <property type="entry name" value="Plug"/>
    <property type="match status" value="1"/>
</dbReference>
<keyword evidence="4 12" id="KW-1134">Transmembrane beta strand</keyword>
<dbReference type="KEGG" id="daer:H9K75_13530"/>
<dbReference type="AlphaFoldDB" id="A0A7H0GGE3"/>
<evidence type="ECO:0000256" key="5">
    <source>
        <dbReference type="ARBA" id="ARBA00022692"/>
    </source>
</evidence>
<keyword evidence="10 17" id="KW-0675">Receptor</keyword>
<accession>A0A7H0GGE3</accession>
<dbReference type="InterPro" id="IPR012910">
    <property type="entry name" value="Plug_dom"/>
</dbReference>
<dbReference type="RefSeq" id="WP_187723072.1">
    <property type="nucleotide sequence ID" value="NZ_CP060783.1"/>
</dbReference>
<comment type="subcellular location">
    <subcellularLocation>
        <location evidence="1 12">Cell outer membrane</location>
        <topology evidence="1 12">Multi-pass membrane protein</topology>
    </subcellularLocation>
</comment>
<keyword evidence="11 12" id="KW-0998">Cell outer membrane</keyword>
<feature type="domain" description="TonB-dependent receptor plug" evidence="16">
    <location>
        <begin position="63"/>
        <end position="172"/>
    </location>
</feature>
<dbReference type="InterPro" id="IPR037066">
    <property type="entry name" value="Plug_dom_sf"/>
</dbReference>
<keyword evidence="5 12" id="KW-0812">Transmembrane</keyword>
<organism evidence="17 18">
    <name type="scientific">Diaphorobacter aerolatus</name>
    <dbReference type="NCBI Taxonomy" id="1288495"/>
    <lineage>
        <taxon>Bacteria</taxon>
        <taxon>Pseudomonadati</taxon>
        <taxon>Pseudomonadota</taxon>
        <taxon>Betaproteobacteria</taxon>
        <taxon>Burkholderiales</taxon>
        <taxon>Comamonadaceae</taxon>
        <taxon>Diaphorobacter</taxon>
    </lineage>
</organism>
<dbReference type="InterPro" id="IPR000531">
    <property type="entry name" value="Beta-barrel_TonB"/>
</dbReference>
<evidence type="ECO:0000256" key="2">
    <source>
        <dbReference type="ARBA" id="ARBA00009810"/>
    </source>
</evidence>
<evidence type="ECO:0000256" key="11">
    <source>
        <dbReference type="ARBA" id="ARBA00023237"/>
    </source>
</evidence>
<evidence type="ECO:0000313" key="17">
    <source>
        <dbReference type="EMBL" id="QNP47359.1"/>
    </source>
</evidence>
<evidence type="ECO:0000256" key="7">
    <source>
        <dbReference type="ARBA" id="ARBA00023065"/>
    </source>
</evidence>
<dbReference type="InterPro" id="IPR039426">
    <property type="entry name" value="TonB-dep_rcpt-like"/>
</dbReference>
<dbReference type="GO" id="GO:0015344">
    <property type="term" value="F:siderophore uptake transmembrane transporter activity"/>
    <property type="evidence" value="ECO:0007669"/>
    <property type="project" value="TreeGrafter"/>
</dbReference>
<dbReference type="PANTHER" id="PTHR30069:SF53">
    <property type="entry name" value="COLICIN I RECEPTOR-RELATED"/>
    <property type="match status" value="1"/>
</dbReference>
<protein>
    <submittedName>
        <fullName evidence="17">TonB-dependent receptor</fullName>
    </submittedName>
</protein>
<name>A0A7H0GGE3_9BURK</name>
<evidence type="ECO:0000256" key="10">
    <source>
        <dbReference type="ARBA" id="ARBA00023170"/>
    </source>
</evidence>
<dbReference type="SUPFAM" id="SSF56935">
    <property type="entry name" value="Porins"/>
    <property type="match status" value="1"/>
</dbReference>
<evidence type="ECO:0000259" key="15">
    <source>
        <dbReference type="Pfam" id="PF00593"/>
    </source>
</evidence>
<dbReference type="Gene3D" id="2.170.130.10">
    <property type="entry name" value="TonB-dependent receptor, plug domain"/>
    <property type="match status" value="1"/>
</dbReference>
<evidence type="ECO:0000256" key="8">
    <source>
        <dbReference type="ARBA" id="ARBA00023077"/>
    </source>
</evidence>
<proteinExistence type="inferred from homology"/>
<evidence type="ECO:0000256" key="12">
    <source>
        <dbReference type="PROSITE-ProRule" id="PRU01360"/>
    </source>
</evidence>
<keyword evidence="9 12" id="KW-0472">Membrane</keyword>
<comment type="similarity">
    <text evidence="2 12 13">Belongs to the TonB-dependent receptor family.</text>
</comment>
<evidence type="ECO:0000256" key="3">
    <source>
        <dbReference type="ARBA" id="ARBA00022448"/>
    </source>
</evidence>
<keyword evidence="18" id="KW-1185">Reference proteome</keyword>
<evidence type="ECO:0000256" key="14">
    <source>
        <dbReference type="SAM" id="SignalP"/>
    </source>
</evidence>
<dbReference type="PANTHER" id="PTHR30069">
    <property type="entry name" value="TONB-DEPENDENT OUTER MEMBRANE RECEPTOR"/>
    <property type="match status" value="1"/>
</dbReference>
<dbReference type="EMBL" id="CP060783">
    <property type="protein sequence ID" value="QNP47359.1"/>
    <property type="molecule type" value="Genomic_DNA"/>
</dbReference>
<keyword evidence="8 13" id="KW-0798">TonB box</keyword>
<keyword evidence="3 12" id="KW-0813">Transport</keyword>
<evidence type="ECO:0000256" key="9">
    <source>
        <dbReference type="ARBA" id="ARBA00023136"/>
    </source>
</evidence>
<evidence type="ECO:0000256" key="6">
    <source>
        <dbReference type="ARBA" id="ARBA00022729"/>
    </source>
</evidence>
<dbReference type="InterPro" id="IPR036942">
    <property type="entry name" value="Beta-barrel_TonB_sf"/>
</dbReference>
<feature type="domain" description="TonB-dependent receptor-like beta-barrel" evidence="15">
    <location>
        <begin position="286"/>
        <end position="630"/>
    </location>
</feature>
<dbReference type="CDD" id="cd01347">
    <property type="entry name" value="ligand_gated_channel"/>
    <property type="match status" value="1"/>
</dbReference>
<evidence type="ECO:0000259" key="16">
    <source>
        <dbReference type="Pfam" id="PF07715"/>
    </source>
</evidence>
<evidence type="ECO:0000313" key="18">
    <source>
        <dbReference type="Proteomes" id="UP000516028"/>
    </source>
</evidence>
<feature type="chain" id="PRO_5028937324" evidence="14">
    <location>
        <begin position="26"/>
        <end position="659"/>
    </location>
</feature>
<dbReference type="PROSITE" id="PS52016">
    <property type="entry name" value="TONB_DEPENDENT_REC_3"/>
    <property type="match status" value="1"/>
</dbReference>
<dbReference type="GO" id="GO:0009279">
    <property type="term" value="C:cell outer membrane"/>
    <property type="evidence" value="ECO:0007669"/>
    <property type="project" value="UniProtKB-SubCell"/>
</dbReference>
<sequence>MHPRQSFVAAPFVAALFFLHCAAHAEEASDKAPPPGTDAQRESVVANALPTVTVTATLSEHDTRTAPASVTVITAEELAARNASDLLDAVRGAPGITFTPRQVGGRKTIALRGLEGKHTLTLIDGRRISASDDVIGHSDYQYGWLPMSAIERVEIIRGPMSALYGSEALGGVINLITRRPRDHWVGSLGFSGTVPLDADSASREARGSVYAAGPLGDKARLSIQAEGSYRGMAALPTDGRLSEIEGRRPRTLGVNGEWDVARGQLVEAGIMDGKESRFSDEVNMRRIPYHNRYDIDRSQGHVGWRGQFDNWNGQLRAYRSEMKVRNFRTNNIAPTRPQDLRDTVVDGHATMKLDSHLLTAGGEWRDEELVNAGLKGGRDDATHKALFLQDEIALGARWTATLGLRADHHEMFGSHASPRAYLAWEANPDLVIKGGYGRAFKAPTLKQISPNYVGAEGPHTFHGNGDLQPETSASFELSAHWQPVSALQLNATLFHTDVKQLITYRLLKAEGMRRTYVYDNVDQARVRGLETGFAWDVTPALRWSTDAQFLSTRDKATGKQLNDRPRTSFTSRVSWRVHQWSAQLEGEYTGRQTSYIERLPAYTLWNASLGRMWNLGDDRKFHLRAGLQNIGDLRLLQKSAAFGYAEQGRRIFVSGRMDF</sequence>
<evidence type="ECO:0000256" key="4">
    <source>
        <dbReference type="ARBA" id="ARBA00022452"/>
    </source>
</evidence>
<evidence type="ECO:0000256" key="1">
    <source>
        <dbReference type="ARBA" id="ARBA00004571"/>
    </source>
</evidence>
<dbReference type="GO" id="GO:0044718">
    <property type="term" value="P:siderophore transmembrane transport"/>
    <property type="evidence" value="ECO:0007669"/>
    <property type="project" value="TreeGrafter"/>
</dbReference>
<keyword evidence="6 14" id="KW-0732">Signal</keyword>
<reference evidence="17 18" key="1">
    <citation type="submission" date="2020-08" db="EMBL/GenBank/DDBJ databases">
        <title>Genome sequence of Diaphorobacter aerolatus KACC 16536T.</title>
        <authorList>
            <person name="Hyun D.-W."/>
            <person name="Bae J.-W."/>
        </authorList>
    </citation>
    <scope>NUCLEOTIDE SEQUENCE [LARGE SCALE GENOMIC DNA]</scope>
    <source>
        <strain evidence="17 18">KACC 16536</strain>
    </source>
</reference>
<feature type="signal peptide" evidence="14">
    <location>
        <begin position="1"/>
        <end position="25"/>
    </location>
</feature>
<dbReference type="Proteomes" id="UP000516028">
    <property type="component" value="Chromosome"/>
</dbReference>